<feature type="compositionally biased region" description="Polar residues" evidence="1">
    <location>
        <begin position="581"/>
        <end position="590"/>
    </location>
</feature>
<feature type="region of interest" description="Disordered" evidence="1">
    <location>
        <begin position="34"/>
        <end position="99"/>
    </location>
</feature>
<dbReference type="PANTHER" id="PTHR22042:SF3">
    <property type="entry name" value="RIKEN CDNA 2900026A02 GENE"/>
    <property type="match status" value="1"/>
</dbReference>
<dbReference type="PANTHER" id="PTHR22042">
    <property type="entry name" value="TANKYRASE 1 BINDING PROTEIN"/>
    <property type="match status" value="1"/>
</dbReference>
<feature type="compositionally biased region" description="Polar residues" evidence="1">
    <location>
        <begin position="1903"/>
        <end position="1913"/>
    </location>
</feature>
<feature type="compositionally biased region" description="Basic and acidic residues" evidence="1">
    <location>
        <begin position="1656"/>
        <end position="1665"/>
    </location>
</feature>
<reference evidence="3 4" key="1">
    <citation type="submission" date="2019-04" db="EMBL/GenBank/DDBJ databases">
        <title>Draft genome of the big-headed turtle Platysternon megacephalum.</title>
        <authorList>
            <person name="Gong S."/>
        </authorList>
    </citation>
    <scope>NUCLEOTIDE SEQUENCE [LARGE SCALE GENOMIC DNA]</scope>
    <source>
        <strain evidence="3">DO16091913</strain>
        <tissue evidence="3">Muscle</tissue>
    </source>
</reference>
<dbReference type="SMART" id="SM01319">
    <property type="entry name" value="Tankyrase_bdg_C"/>
    <property type="match status" value="1"/>
</dbReference>
<dbReference type="STRING" id="55544.A0A4D9ESW3"/>
<feature type="compositionally biased region" description="Basic and acidic residues" evidence="1">
    <location>
        <begin position="1918"/>
        <end position="1940"/>
    </location>
</feature>
<feature type="region of interest" description="Disordered" evidence="1">
    <location>
        <begin position="550"/>
        <end position="626"/>
    </location>
</feature>
<feature type="compositionally biased region" description="Basic and acidic residues" evidence="1">
    <location>
        <begin position="1597"/>
        <end position="1613"/>
    </location>
</feature>
<feature type="compositionally biased region" description="Basic and acidic residues" evidence="1">
    <location>
        <begin position="435"/>
        <end position="454"/>
    </location>
</feature>
<organism evidence="3 4">
    <name type="scientific">Platysternon megacephalum</name>
    <name type="common">big-headed turtle</name>
    <dbReference type="NCBI Taxonomy" id="55544"/>
    <lineage>
        <taxon>Eukaryota</taxon>
        <taxon>Metazoa</taxon>
        <taxon>Chordata</taxon>
        <taxon>Craniata</taxon>
        <taxon>Vertebrata</taxon>
        <taxon>Euteleostomi</taxon>
        <taxon>Archelosauria</taxon>
        <taxon>Testudinata</taxon>
        <taxon>Testudines</taxon>
        <taxon>Cryptodira</taxon>
        <taxon>Durocryptodira</taxon>
        <taxon>Testudinoidea</taxon>
        <taxon>Platysternidae</taxon>
        <taxon>Platysternon</taxon>
    </lineage>
</organism>
<feature type="compositionally biased region" description="Polar residues" evidence="1">
    <location>
        <begin position="1110"/>
        <end position="1125"/>
    </location>
</feature>
<feature type="compositionally biased region" description="Low complexity" evidence="1">
    <location>
        <begin position="1223"/>
        <end position="1237"/>
    </location>
</feature>
<dbReference type="OrthoDB" id="9950932at2759"/>
<evidence type="ECO:0000259" key="2">
    <source>
        <dbReference type="SMART" id="SM01319"/>
    </source>
</evidence>
<feature type="compositionally biased region" description="Basic and acidic residues" evidence="1">
    <location>
        <begin position="1633"/>
        <end position="1643"/>
    </location>
</feature>
<dbReference type="InterPro" id="IPR032764">
    <property type="entry name" value="Tankyrase-bd_C"/>
</dbReference>
<feature type="compositionally biased region" description="Polar residues" evidence="1">
    <location>
        <begin position="1792"/>
        <end position="1810"/>
    </location>
</feature>
<dbReference type="EMBL" id="QXTE01000013">
    <property type="protein sequence ID" value="TFK13967.1"/>
    <property type="molecule type" value="Genomic_DNA"/>
</dbReference>
<feature type="region of interest" description="Disordered" evidence="1">
    <location>
        <begin position="1212"/>
        <end position="1238"/>
    </location>
</feature>
<evidence type="ECO:0000256" key="1">
    <source>
        <dbReference type="SAM" id="MobiDB-lite"/>
    </source>
</evidence>
<feature type="region of interest" description="Disordered" evidence="1">
    <location>
        <begin position="236"/>
        <end position="259"/>
    </location>
</feature>
<feature type="domain" description="Tankyrase 1-binding protein C-terminal" evidence="2">
    <location>
        <begin position="1855"/>
        <end position="2022"/>
    </location>
</feature>
<evidence type="ECO:0000313" key="4">
    <source>
        <dbReference type="Proteomes" id="UP000297703"/>
    </source>
</evidence>
<proteinExistence type="predicted"/>
<feature type="region of interest" description="Disordered" evidence="1">
    <location>
        <begin position="399"/>
        <end position="421"/>
    </location>
</feature>
<feature type="compositionally biased region" description="Polar residues" evidence="1">
    <location>
        <begin position="598"/>
        <end position="608"/>
    </location>
</feature>
<feature type="region of interest" description="Disordered" evidence="1">
    <location>
        <begin position="1631"/>
        <end position="1718"/>
    </location>
</feature>
<dbReference type="InterPro" id="IPR040006">
    <property type="entry name" value="TNKS1BP1-like"/>
</dbReference>
<feature type="compositionally biased region" description="Basic and acidic residues" evidence="1">
    <location>
        <begin position="1473"/>
        <end position="1482"/>
    </location>
</feature>
<feature type="region of interest" description="Disordered" evidence="1">
    <location>
        <begin position="1106"/>
        <end position="1125"/>
    </location>
</feature>
<feature type="region of interest" description="Disordered" evidence="1">
    <location>
        <begin position="1763"/>
        <end position="1850"/>
    </location>
</feature>
<gene>
    <name evidence="3" type="ORF">DR999_PMT02399</name>
</gene>
<feature type="region of interest" description="Disordered" evidence="1">
    <location>
        <begin position="1591"/>
        <end position="1613"/>
    </location>
</feature>
<sequence>MATRVEINSALSSLTTIPDLNEITSEDKTQRTYINPLLDASNKAGQPSNPSAPIILEEKNKFGSTWRPATMPTPGSRPRLSPKPFSKEKPSDTFANVKPPVTALKPSNFVPKFSVYGQPTEEMTSAKVLSGDVPLLVDQKLIENESKGNNELVTNVAFYSSPSRNTVILFETASTEKSKVNLTQGKISVDEHRTLGTIQTKEWQGNAKPEMISQPSVTSRKPEGGLHRQISFSSDLRPVSWNPHQSDEKKDTCEDPIGERTNDVAKYANSEVGLLTEVQRKLKHRPVSAVFLESLKDQKHSNLEVSEEKSPTEKSWVRKPRPLSMDLTAKFENKDLSLCKKTCPSDEIKENVPVIHFTDIGYQEQSEMRSKAEEIELNKGDPSKSNLKCNNQDIDFLDVKNKSSEQNQKVFPKDLDSSSPNYTKDLIQISAKDKKYPWETKQKSKDEQNEKKMDIATNLHGSEKNKEMANNKSKTIKEVEILAQKETSRILASENSTDSSKKENKTLRGSVKKHIRLFAGSESSTTPMDTEPLLAATERENRNVNIQQRIRELTTENTDVKPGNLRRSLKSRPLSADLTKKFSSPASTNEIKPEKPTELNSDVTSETQENQKSKEMKPPPGTDCTETCAIGNQWKPQQTVKISEKAGQIERKGSFLRERQNFSLQGENSVSSKNNFEKKLKPTTPAEKTHLKTVRATMFDHNVQRHNVAAGHPVFDPTRKLTNEFEGKHDVVTLLGHNRRSGMEKELQEKTSSKREYHSQSDVSGYVADAEKRGKTIYLNEDKKIAHAVPVEKYSSCEKCEKPTPKHVEDSLIYQRIEPRYEILQTFGERALSEAITVVPEDKAVTLRTRKSSVKEKIKPDGNVLHADQLCGLDNKTDPLKEGSFISETKDTLETSTKKFTSREPKDIFNSKCTFHEQITEYNKNQSKLVFVTEKSSYATNKSKDLGIANEKMTQLHPEMQKEKNEISCTDKTASSNVTKYFSERAGIKPVRTDGYESRADLGQDVISTSANKHGSQISVPGYSQLYKPSMDQHPSTEVITADKEKSRIFGLRKYPDSNCVRKDLGLDVAALENERDKLRLVEPEEKVRRTSSSVSDLKISDRWRRKTLPQDSSTPEEVSPLTQESIKRLNRIDSLQFDEGAIKKKSKRSKDGIESTEVNQTISVSPDDYLKKQVSPFEPKATYFAVTYQIPDKKEKSSVSTVNANENNQITTAVESAPINLNSSSSRRSNPTSQQSYKNVLSTHCKDKSLEECVNKHWVKEEEQDILSLKKIYPVLGEDDNRWSCERGLDHAKEKIIDVDAFLLKQGLKNTIQTDLKGSGGKVSSYHEPKSTLPFRRLHKDSELFTQKKFGENSRDVFRVKTEDRYRSRVLDIDALMAEYKEEYIKASDIQEKKDDQFSEDQSMFYWEKSKYKKNVADKIPHNYNWKDWKNLDQSASITKQGTCAEEHCRPENLTLHENSKEKLESCSQEWSKQKSKDRKFSPPHWGKPSSLSDKLINSPADTIGTRKKTFIIDEDQGNNLTSRLQNAKYTNNKVQPANLISVDQKLEVSLTSNSSPDGGSGGGLLRKKLFTKQQFTEMSVDDNWHKNITRSSVNKNKENANKTSHESDFSNMKSKAEWNDYTSGFGNALPDLKRSYSEKSRPAKARGSMPLMQEAKERRDQHQFRQSFPLESEENRLKKRSAYQQESFSHENIKDSEKEWTKQNSDRSGGKDLTLVPIQRRSHSFYKDRRAHNWTDQLRQCFARQPPEAKDTDTLVQEADSQYGTWSEQRHSGDSFVPESPSSESNVVSTRKQPPNSRLSSLSSQTEPASMIDQHDSSKDQRSTSLDRSSTDMDSTDGIVGPLPADTYPEEKTIDFSFIDQTSILDSSALKTRVQLSKRIRHRAPSSHSLRRSRRIESENKLSVMQETDSTWMFKDSTEEKSTKQEESDEEEKIHQTERSSAMQPQRLPVFPGMDHSVLKAQLRKRQEPESPSEINSAQLFKSQFQQGTPGGRVLPSSAEKENRSEEMSPQWLKELKSKKRQSQHENQV</sequence>
<reference evidence="3 4" key="2">
    <citation type="submission" date="2019-04" db="EMBL/GenBank/DDBJ databases">
        <title>The genome sequence of big-headed turtle.</title>
        <authorList>
            <person name="Gong S."/>
        </authorList>
    </citation>
    <scope>NUCLEOTIDE SEQUENCE [LARGE SCALE GENOMIC DNA]</scope>
    <source>
        <strain evidence="3">DO16091913</strain>
        <tissue evidence="3">Muscle</tissue>
    </source>
</reference>
<accession>A0A4D9ESW3</accession>
<name>A0A4D9ESW3_9SAUR</name>
<feature type="region of interest" description="Disordered" evidence="1">
    <location>
        <begin position="1468"/>
        <end position="1501"/>
    </location>
</feature>
<feature type="compositionally biased region" description="Basic and acidic residues" evidence="1">
    <location>
        <begin position="1690"/>
        <end position="1712"/>
    </location>
</feature>
<dbReference type="Pfam" id="PF15327">
    <property type="entry name" value="Tankyrase_bdg_C"/>
    <property type="match status" value="1"/>
</dbReference>
<feature type="compositionally biased region" description="Basic residues" evidence="1">
    <location>
        <begin position="1881"/>
        <end position="1896"/>
    </location>
</feature>
<evidence type="ECO:0000313" key="3">
    <source>
        <dbReference type="EMBL" id="TFK13967.1"/>
    </source>
</evidence>
<feature type="region of interest" description="Disordered" evidence="1">
    <location>
        <begin position="1881"/>
        <end position="2031"/>
    </location>
</feature>
<feature type="compositionally biased region" description="Polar residues" evidence="1">
    <location>
        <begin position="1975"/>
        <end position="1990"/>
    </location>
</feature>
<feature type="compositionally biased region" description="Basic and acidic residues" evidence="1">
    <location>
        <begin position="461"/>
        <end position="471"/>
    </location>
</feature>
<feature type="compositionally biased region" description="Basic and acidic residues" evidence="1">
    <location>
        <begin position="1815"/>
        <end position="1824"/>
    </location>
</feature>
<dbReference type="Proteomes" id="UP000297703">
    <property type="component" value="Unassembled WGS sequence"/>
</dbReference>
<comment type="caution">
    <text evidence="3">The sequence shown here is derived from an EMBL/GenBank/DDBJ whole genome shotgun (WGS) entry which is preliminary data.</text>
</comment>
<feature type="compositionally biased region" description="Low complexity" evidence="1">
    <location>
        <begin position="1777"/>
        <end position="1791"/>
    </location>
</feature>
<feature type="region of interest" description="Disordered" evidence="1">
    <location>
        <begin position="435"/>
        <end position="471"/>
    </location>
</feature>
<keyword evidence="4" id="KW-1185">Reference proteome</keyword>
<protein>
    <submittedName>
        <fullName evidence="3">Draxin</fullName>
    </submittedName>
</protein>
<feature type="compositionally biased region" description="Basic and acidic residues" evidence="1">
    <location>
        <begin position="245"/>
        <end position="259"/>
    </location>
</feature>